<dbReference type="EMBL" id="JBHSFP010000017">
    <property type="protein sequence ID" value="MFC4533692.1"/>
    <property type="molecule type" value="Genomic_DNA"/>
</dbReference>
<evidence type="ECO:0000256" key="2">
    <source>
        <dbReference type="SAM" id="MobiDB-lite"/>
    </source>
</evidence>
<evidence type="ECO:0000313" key="4">
    <source>
        <dbReference type="EMBL" id="MFC4533692.1"/>
    </source>
</evidence>
<keyword evidence="5" id="KW-1185">Reference proteome</keyword>
<feature type="signal peptide" evidence="3">
    <location>
        <begin position="1"/>
        <end position="28"/>
    </location>
</feature>
<reference evidence="5" key="1">
    <citation type="journal article" date="2019" name="Int. J. Syst. Evol. Microbiol.">
        <title>The Global Catalogue of Microorganisms (GCM) 10K type strain sequencing project: providing services to taxonomists for standard genome sequencing and annotation.</title>
        <authorList>
            <consortium name="The Broad Institute Genomics Platform"/>
            <consortium name="The Broad Institute Genome Sequencing Center for Infectious Disease"/>
            <person name="Wu L."/>
            <person name="Ma J."/>
        </authorList>
    </citation>
    <scope>NUCLEOTIDE SEQUENCE [LARGE SCALE GENOMIC DNA]</scope>
    <source>
        <strain evidence="5">CGMCC 4.7132</strain>
    </source>
</reference>
<evidence type="ECO:0000256" key="1">
    <source>
        <dbReference type="SAM" id="Coils"/>
    </source>
</evidence>
<evidence type="ECO:0000256" key="3">
    <source>
        <dbReference type="SAM" id="SignalP"/>
    </source>
</evidence>
<feature type="chain" id="PRO_5047264288" description="DUF5667 domain-containing protein" evidence="3">
    <location>
        <begin position="29"/>
        <end position="267"/>
    </location>
</feature>
<gene>
    <name evidence="4" type="ORF">ACFO60_23245</name>
</gene>
<name>A0ABV9CLF4_9ACTN</name>
<dbReference type="RefSeq" id="WP_380843396.1">
    <property type="nucleotide sequence ID" value="NZ_JBHSFP010000017.1"/>
</dbReference>
<evidence type="ECO:0008006" key="6">
    <source>
        <dbReference type="Google" id="ProtNLM"/>
    </source>
</evidence>
<feature type="region of interest" description="Disordered" evidence="2">
    <location>
        <begin position="202"/>
        <end position="267"/>
    </location>
</feature>
<dbReference type="Proteomes" id="UP001596004">
    <property type="component" value="Unassembled WGS sequence"/>
</dbReference>
<feature type="coiled-coil region" evidence="1">
    <location>
        <begin position="157"/>
        <end position="184"/>
    </location>
</feature>
<evidence type="ECO:0000313" key="5">
    <source>
        <dbReference type="Proteomes" id="UP001596004"/>
    </source>
</evidence>
<keyword evidence="1" id="KW-0175">Coiled coil</keyword>
<comment type="caution">
    <text evidence="4">The sequence shown here is derived from an EMBL/GenBank/DDBJ whole genome shotgun (WGS) entry which is preliminary data.</text>
</comment>
<sequence length="267" mass="28598">MKLVIKVAAPLAVLLLAAGLAGASAAVAAPLPPKDPYPAVAIDATICRLDALRVKKAKVRRDFAAKRYDRAEDSLNKGVGSRDDFRKAEADLAKLDIELTNAKYAEASCQLNKGAKPKQSCEVMSLELNRLLDQLANRKKVEASAKDAYQKARTIPQATAVERLEALEEEALIAEIERQETEQAIQDQRDLIKADPACKDFRSERPEVLPPPREVPPGNDAPATPAPTAQPTTTADPATTPQPTTTVAPTATADPTMTPGPVNAQTH</sequence>
<keyword evidence="3" id="KW-0732">Signal</keyword>
<organism evidence="4 5">
    <name type="scientific">Sphaerisporangium dianthi</name>
    <dbReference type="NCBI Taxonomy" id="1436120"/>
    <lineage>
        <taxon>Bacteria</taxon>
        <taxon>Bacillati</taxon>
        <taxon>Actinomycetota</taxon>
        <taxon>Actinomycetes</taxon>
        <taxon>Streptosporangiales</taxon>
        <taxon>Streptosporangiaceae</taxon>
        <taxon>Sphaerisporangium</taxon>
    </lineage>
</organism>
<feature type="compositionally biased region" description="Low complexity" evidence="2">
    <location>
        <begin position="221"/>
        <end position="259"/>
    </location>
</feature>
<accession>A0ABV9CLF4</accession>
<protein>
    <recommendedName>
        <fullName evidence="6">DUF5667 domain-containing protein</fullName>
    </recommendedName>
</protein>
<proteinExistence type="predicted"/>